<dbReference type="InterPro" id="IPR049730">
    <property type="entry name" value="SNF2/RAD54-like_C"/>
</dbReference>
<feature type="domain" description="Helicase ATP-binding" evidence="2">
    <location>
        <begin position="447"/>
        <end position="611"/>
    </location>
</feature>
<dbReference type="InterPro" id="IPR000330">
    <property type="entry name" value="SNF2_N"/>
</dbReference>
<dbReference type="RefSeq" id="WP_068870021.1">
    <property type="nucleotide sequence ID" value="NZ_CP016539.2"/>
</dbReference>
<dbReference type="PROSITE" id="PS51192">
    <property type="entry name" value="HELICASE_ATP_BIND_1"/>
    <property type="match status" value="1"/>
</dbReference>
<dbReference type="GO" id="GO:0005524">
    <property type="term" value="F:ATP binding"/>
    <property type="evidence" value="ECO:0007669"/>
    <property type="project" value="InterPro"/>
</dbReference>
<dbReference type="KEGG" id="ppla:BBI15_08120"/>
<keyword evidence="4" id="KW-0547">Nucleotide-binding</keyword>
<dbReference type="Pfam" id="PF00271">
    <property type="entry name" value="Helicase_C"/>
    <property type="match status" value="1"/>
</dbReference>
<dbReference type="STRING" id="1038856.BBI15_08120"/>
<dbReference type="Gene3D" id="3.40.50.300">
    <property type="entry name" value="P-loop containing nucleotide triphosphate hydrolases"/>
    <property type="match status" value="1"/>
</dbReference>
<evidence type="ECO:0000259" key="2">
    <source>
        <dbReference type="PROSITE" id="PS51192"/>
    </source>
</evidence>
<evidence type="ECO:0000313" key="5">
    <source>
        <dbReference type="Proteomes" id="UP000092650"/>
    </source>
</evidence>
<dbReference type="CDD" id="cd18793">
    <property type="entry name" value="SF2_C_SNF"/>
    <property type="match status" value="1"/>
</dbReference>
<dbReference type="AlphaFoldDB" id="A0A1C7E8J1"/>
<dbReference type="InterPro" id="IPR022138">
    <property type="entry name" value="DUF3670"/>
</dbReference>
<dbReference type="Proteomes" id="UP000092650">
    <property type="component" value="Chromosome"/>
</dbReference>
<gene>
    <name evidence="4" type="ORF">BBI15_08120</name>
</gene>
<dbReference type="InterPro" id="IPR027417">
    <property type="entry name" value="P-loop_NTPase"/>
</dbReference>
<keyword evidence="1" id="KW-0378">Hydrolase</keyword>
<keyword evidence="5" id="KW-1185">Reference proteome</keyword>
<dbReference type="GO" id="GO:0004386">
    <property type="term" value="F:helicase activity"/>
    <property type="evidence" value="ECO:0007669"/>
    <property type="project" value="UniProtKB-KW"/>
</dbReference>
<dbReference type="EMBL" id="CP016539">
    <property type="protein sequence ID" value="ANU20180.1"/>
    <property type="molecule type" value="Genomic_DNA"/>
</dbReference>
<dbReference type="InterPro" id="IPR001650">
    <property type="entry name" value="Helicase_C-like"/>
</dbReference>
<name>A0A1C7E8J1_9BACL</name>
<evidence type="ECO:0000256" key="1">
    <source>
        <dbReference type="ARBA" id="ARBA00022801"/>
    </source>
</evidence>
<dbReference type="CDD" id="cd18012">
    <property type="entry name" value="DEXQc_arch_SWI2_SNF2"/>
    <property type="match status" value="1"/>
</dbReference>
<reference evidence="4" key="1">
    <citation type="submission" date="2016-10" db="EMBL/GenBank/DDBJ databases">
        <authorList>
            <person name="See-Too W.S."/>
        </authorList>
    </citation>
    <scope>NUCLEOTIDE SEQUENCE [LARGE SCALE GENOMIC DNA]</scope>
    <source>
        <strain evidence="4">DSM 23997</strain>
    </source>
</reference>
<dbReference type="Gene3D" id="3.40.50.10810">
    <property type="entry name" value="Tandem AAA-ATPase domain"/>
    <property type="match status" value="1"/>
</dbReference>
<dbReference type="Pfam" id="PF00176">
    <property type="entry name" value="SNF2-rel_dom"/>
    <property type="match status" value="1"/>
</dbReference>
<keyword evidence="4" id="KW-0067">ATP-binding</keyword>
<dbReference type="InterPro" id="IPR038718">
    <property type="entry name" value="SNF2-like_sf"/>
</dbReference>
<dbReference type="PANTHER" id="PTHR10799">
    <property type="entry name" value="SNF2/RAD54 HELICASE FAMILY"/>
    <property type="match status" value="1"/>
</dbReference>
<dbReference type="PROSITE" id="PS51194">
    <property type="entry name" value="HELICASE_CTER"/>
    <property type="match status" value="1"/>
</dbReference>
<evidence type="ECO:0000313" key="4">
    <source>
        <dbReference type="EMBL" id="ANU20180.1"/>
    </source>
</evidence>
<accession>A0A1C7E8J1</accession>
<sequence>MNQFQTEGSRTYYLKIDQSDMFRLQAYNDSGNRIPPEIWSPFLFFADKDSFFGMNAQTDGLDLLLTPADFVRLFQQPPHHYVQFSGRRLQDETWLKLARRVADSLNDSALWQHVHVEDGVISIDAAYGDAEIRSFLTDTIQHQLRQKGLTSAHLPYLLHFVEHAGWDGLEPADEYVLAMQLTEPDDSGLWTFRTALRTRRGSAYWTPSKRRENEVIEKVLPEKWRAHAHDIKERQSLVLSLCPSVDRYEANQMYITRWTDAEVLTFLRNDADLLQAFGIEVSIPSWLQAVQESKVRVKANVTSPAKKASVVGLDQIISFDWKFSLNGVELSMQDFEQLVTENREFIRVGNEWVRVDSNLLMQLRQMIEEAEDADWTLKDMLFHNVPDVMLEEPGEEDDPLVEFRLNQSLKILLDKLLDKRDLPETPLPKNLMTELRPYQKTGFDYLAFMRGEGFGLCLADDMGLGKTVQLIAYLLHVHNEKTEQPSLIICPTSVLGNWQKELERFAPDLKVVTHYGSSRPKGQAFLDSLSAQQPDVVLSTYGIASSDSAEIQSLTWASITLDEAQNIKNMYTKQSRTIRKFKGQHHIALTGTPIENRLSELWSIFDFINKGYLYRIKQFQEAFMVPIERDDSEQAKEKLRQRIQPFLLRRTKKDPELQLNLPEKLEQLEYCPLTPEQAALYEGLVQDTVQKMGTLTGFEKKGLVLKMLSKLKQLCNHPSLYLKEPYTTADELLPRSQKLERIVTLAGEIAERGEQCLIFTQYIGMGHLLQQALNELYGHEVPFLTGHMPKHQRDSLVAAFQNGEFPIFILSLKAGGTGLNLTAATHVLHADRWWNPAVENQATDRAYRIGQTQFVHVHKFVTIGTIEEKIDSLLTQKQSMSDQFIQSSQWMTELSDDELKELFTYSF</sequence>
<evidence type="ECO:0000259" key="3">
    <source>
        <dbReference type="PROSITE" id="PS51194"/>
    </source>
</evidence>
<keyword evidence="4" id="KW-0347">Helicase</keyword>
<dbReference type="SMART" id="SM00490">
    <property type="entry name" value="HELICc"/>
    <property type="match status" value="1"/>
</dbReference>
<dbReference type="GO" id="GO:0016787">
    <property type="term" value="F:hydrolase activity"/>
    <property type="evidence" value="ECO:0007669"/>
    <property type="project" value="UniProtKB-KW"/>
</dbReference>
<dbReference type="Pfam" id="PF12419">
    <property type="entry name" value="DUF3670"/>
    <property type="match status" value="1"/>
</dbReference>
<dbReference type="SUPFAM" id="SSF52540">
    <property type="entry name" value="P-loop containing nucleoside triphosphate hydrolases"/>
    <property type="match status" value="2"/>
</dbReference>
<dbReference type="OrthoDB" id="9760715at2"/>
<organism evidence="4 5">
    <name type="scientific">Planococcus plakortidis</name>
    <dbReference type="NCBI Taxonomy" id="1038856"/>
    <lineage>
        <taxon>Bacteria</taxon>
        <taxon>Bacillati</taxon>
        <taxon>Bacillota</taxon>
        <taxon>Bacilli</taxon>
        <taxon>Bacillales</taxon>
        <taxon>Caryophanaceae</taxon>
        <taxon>Planococcus</taxon>
    </lineage>
</organism>
<proteinExistence type="predicted"/>
<feature type="domain" description="Helicase C-terminal" evidence="3">
    <location>
        <begin position="738"/>
        <end position="903"/>
    </location>
</feature>
<protein>
    <submittedName>
        <fullName evidence="4">ATP-dependent helicase</fullName>
    </submittedName>
</protein>
<dbReference type="InterPro" id="IPR014001">
    <property type="entry name" value="Helicase_ATP-bd"/>
</dbReference>
<dbReference type="SMART" id="SM00487">
    <property type="entry name" value="DEXDc"/>
    <property type="match status" value="1"/>
</dbReference>
<dbReference type="FunFam" id="3.40.50.300:FF:000533">
    <property type="entry name" value="Helicase, Snf2 family"/>
    <property type="match status" value="1"/>
</dbReference>